<dbReference type="PANTHER" id="PTHR42743">
    <property type="entry name" value="AMINO-ACID AMINOTRANSFERASE"/>
    <property type="match status" value="1"/>
</dbReference>
<comment type="cofactor">
    <cofactor evidence="1 12">
        <name>pyridoxal 5'-phosphate</name>
        <dbReference type="ChEBI" id="CHEBI:597326"/>
    </cofactor>
</comment>
<reference evidence="13" key="1">
    <citation type="submission" date="2021-01" db="EMBL/GenBank/DDBJ databases">
        <authorList>
            <person name="Yang Y."/>
        </authorList>
    </citation>
    <scope>NUCLEOTIDE SEQUENCE</scope>
    <source>
        <strain evidence="13">L1-12</strain>
    </source>
</reference>
<comment type="similarity">
    <text evidence="2 11">Belongs to the class-IV pyridoxal-phosphate-dependent aminotransferase family.</text>
</comment>
<dbReference type="Gene3D" id="3.20.10.10">
    <property type="entry name" value="D-amino Acid Aminotransferase, subunit A, domain 2"/>
    <property type="match status" value="1"/>
</dbReference>
<dbReference type="GO" id="GO:0008652">
    <property type="term" value="P:amino acid biosynthetic process"/>
    <property type="evidence" value="ECO:0007669"/>
    <property type="project" value="UniProtKB-ARBA"/>
</dbReference>
<evidence type="ECO:0000256" key="4">
    <source>
        <dbReference type="ARBA" id="ARBA00022909"/>
    </source>
</evidence>
<evidence type="ECO:0000256" key="9">
    <source>
        <dbReference type="ARBA" id="ARBA00069174"/>
    </source>
</evidence>
<keyword evidence="13" id="KW-0032">Aminotransferase</keyword>
<accession>A0A7T7K8S3</accession>
<evidence type="ECO:0000256" key="11">
    <source>
        <dbReference type="RuleBase" id="RU004106"/>
    </source>
</evidence>
<dbReference type="AlphaFoldDB" id="A0A7T7K8S3"/>
<comment type="pathway">
    <text evidence="5">Cofactor biosynthesis; tetrahydrofolate biosynthesis; 4-aminobenzoate from chorismate: step 2/2.</text>
</comment>
<evidence type="ECO:0000313" key="13">
    <source>
        <dbReference type="EMBL" id="QQM16038.1"/>
    </source>
</evidence>
<name>A0A7T7K8S3_9ALTE</name>
<dbReference type="Pfam" id="PF01063">
    <property type="entry name" value="Aminotran_4"/>
    <property type="match status" value="1"/>
</dbReference>
<evidence type="ECO:0000256" key="7">
    <source>
        <dbReference type="ARBA" id="ARBA00049529"/>
    </source>
</evidence>
<dbReference type="InterPro" id="IPR050571">
    <property type="entry name" value="Class-IV_PLP-Dep_Aminotrnsfr"/>
</dbReference>
<sequence>MSIVFLNGDYLPQEQAKISPMDRGFLFGDGIYEVIPTYLGKTVGFTAHIERMQGGLASIGIELDYNHDDWQAIIDNLLNKNDAGNRGIYLHVSRGTDSKRAHAYPTGVTPTVFAFSFEIPPAPTPDKSKVKPFNVTSSEDLRWKRCNIKSTSLLGNVMHYQQSQDLGMQETILFNQQQQLTEASSCNVFLVKDNVIATPALDNQLLPGVTRKILLAILREYSSYAIEERVISMEEVKNADELWLTSSSKEVAPIITLDGVPVGNGTVGDVWQQAQALFSQYKYQH</sequence>
<evidence type="ECO:0000256" key="3">
    <source>
        <dbReference type="ARBA" id="ARBA00022898"/>
    </source>
</evidence>
<proteinExistence type="inferred from homology"/>
<keyword evidence="13" id="KW-0808">Transferase</keyword>
<dbReference type="InterPro" id="IPR001544">
    <property type="entry name" value="Aminotrans_IV"/>
</dbReference>
<evidence type="ECO:0000256" key="6">
    <source>
        <dbReference type="ARBA" id="ARBA00035676"/>
    </source>
</evidence>
<dbReference type="EC" id="4.1.3.38" evidence="6"/>
<dbReference type="GO" id="GO:0046656">
    <property type="term" value="P:folic acid biosynthetic process"/>
    <property type="evidence" value="ECO:0007669"/>
    <property type="project" value="UniProtKB-KW"/>
</dbReference>
<comment type="function">
    <text evidence="8">Involved in the biosynthesis of p-aminobenzoate (PABA), a precursor of tetrahydrofolate. Converts 4-amino-4-deoxychorismate into 4-aminobenzoate (PABA) and pyruvate.</text>
</comment>
<evidence type="ECO:0000256" key="1">
    <source>
        <dbReference type="ARBA" id="ARBA00001933"/>
    </source>
</evidence>
<dbReference type="GO" id="GO:0005829">
    <property type="term" value="C:cytosol"/>
    <property type="evidence" value="ECO:0007669"/>
    <property type="project" value="TreeGrafter"/>
</dbReference>
<dbReference type="InterPro" id="IPR018300">
    <property type="entry name" value="Aminotrans_IV_CS"/>
</dbReference>
<dbReference type="PANTHER" id="PTHR42743:SF10">
    <property type="entry name" value="D-ALANINE AMINOTRANSFERASE"/>
    <property type="match status" value="1"/>
</dbReference>
<dbReference type="PROSITE" id="PS00770">
    <property type="entry name" value="AA_TRANSFER_CLASS_4"/>
    <property type="match status" value="1"/>
</dbReference>
<gene>
    <name evidence="13" type="primary">traA</name>
</gene>
<evidence type="ECO:0000256" key="5">
    <source>
        <dbReference type="ARBA" id="ARBA00035633"/>
    </source>
</evidence>
<evidence type="ECO:0000256" key="2">
    <source>
        <dbReference type="ARBA" id="ARBA00009320"/>
    </source>
</evidence>
<dbReference type="EMBL" id="MW435352">
    <property type="protein sequence ID" value="QQM16038.1"/>
    <property type="molecule type" value="Genomic_DNA"/>
</dbReference>
<comment type="catalytic activity">
    <reaction evidence="7">
        <text>4-amino-4-deoxychorismate = 4-aminobenzoate + pyruvate + H(+)</text>
        <dbReference type="Rhea" id="RHEA:16201"/>
        <dbReference type="ChEBI" id="CHEBI:15361"/>
        <dbReference type="ChEBI" id="CHEBI:15378"/>
        <dbReference type="ChEBI" id="CHEBI:17836"/>
        <dbReference type="ChEBI" id="CHEBI:58406"/>
        <dbReference type="EC" id="4.1.3.38"/>
    </reaction>
</comment>
<dbReference type="SUPFAM" id="SSF56752">
    <property type="entry name" value="D-aminoacid aminotransferase-like PLP-dependent enzymes"/>
    <property type="match status" value="1"/>
</dbReference>
<keyword evidence="3 12" id="KW-0663">Pyridoxal phosphate</keyword>
<dbReference type="GO" id="GO:0008696">
    <property type="term" value="F:4-amino-4-deoxychorismate lyase activity"/>
    <property type="evidence" value="ECO:0007669"/>
    <property type="project" value="UniProtKB-EC"/>
</dbReference>
<evidence type="ECO:0000256" key="12">
    <source>
        <dbReference type="RuleBase" id="RU004516"/>
    </source>
</evidence>
<dbReference type="Gene3D" id="3.30.470.10">
    <property type="match status" value="1"/>
</dbReference>
<dbReference type="InterPro" id="IPR036038">
    <property type="entry name" value="Aminotransferase-like"/>
</dbReference>
<keyword evidence="4" id="KW-0289">Folate biosynthesis</keyword>
<dbReference type="InterPro" id="IPR043132">
    <property type="entry name" value="BCAT-like_C"/>
</dbReference>
<dbReference type="GO" id="GO:0008483">
    <property type="term" value="F:transaminase activity"/>
    <property type="evidence" value="ECO:0007669"/>
    <property type="project" value="UniProtKB-KW"/>
</dbReference>
<protein>
    <recommendedName>
        <fullName evidence="9">Aminodeoxychorismate lyase</fullName>
        <ecNumber evidence="6">4.1.3.38</ecNumber>
    </recommendedName>
    <alternativeName>
        <fullName evidence="10">4-amino-4-deoxychorismate lyase</fullName>
    </alternativeName>
</protein>
<evidence type="ECO:0000256" key="8">
    <source>
        <dbReference type="ARBA" id="ARBA00054027"/>
    </source>
</evidence>
<dbReference type="InterPro" id="IPR043131">
    <property type="entry name" value="BCAT-like_N"/>
</dbReference>
<evidence type="ECO:0000256" key="10">
    <source>
        <dbReference type="ARBA" id="ARBA00080135"/>
    </source>
</evidence>
<organism evidence="13">
    <name type="scientific">Paraglaciecola polaris</name>
    <dbReference type="NCBI Taxonomy" id="222814"/>
    <lineage>
        <taxon>Bacteria</taxon>
        <taxon>Pseudomonadati</taxon>
        <taxon>Pseudomonadota</taxon>
        <taxon>Gammaproteobacteria</taxon>
        <taxon>Alteromonadales</taxon>
        <taxon>Alteromonadaceae</taxon>
        <taxon>Paraglaciecola</taxon>
    </lineage>
</organism>
<dbReference type="FunFam" id="3.20.10.10:FF:000002">
    <property type="entry name" value="D-alanine aminotransferase"/>
    <property type="match status" value="1"/>
</dbReference>